<dbReference type="VEuPathDB" id="FungiDB:T551_03556"/>
<reference evidence="3" key="1">
    <citation type="journal article" date="2016" name="Nat. Commun.">
        <title>Genome analysis of three Pneumocystis species reveals adaptation mechanisms to life exclusively in mammalian hosts.</title>
        <authorList>
            <person name="Ma L."/>
            <person name="Chen Z."/>
            <person name="Huang D.W."/>
            <person name="Kutty G."/>
            <person name="Ishihara M."/>
            <person name="Wang H."/>
            <person name="Abouelleil A."/>
            <person name="Bishop L."/>
            <person name="Davey E."/>
            <person name="Deng R."/>
            <person name="Deng X."/>
            <person name="Fan L."/>
            <person name="Fantoni G."/>
            <person name="Fitzgerald M."/>
            <person name="Gogineni E."/>
            <person name="Goldberg J.M."/>
            <person name="Handley G."/>
            <person name="Hu X."/>
            <person name="Huber C."/>
            <person name="Jiao X."/>
            <person name="Jones K."/>
            <person name="Levin J.Z."/>
            <person name="Liu Y."/>
            <person name="Macdonald P."/>
            <person name="Melnikov A."/>
            <person name="Raley C."/>
            <person name="Sassi M."/>
            <person name="Sherman B.T."/>
            <person name="Song X."/>
            <person name="Sykes S."/>
            <person name="Tran B."/>
            <person name="Walsh L."/>
            <person name="Xia Y."/>
            <person name="Yang J."/>
            <person name="Young S."/>
            <person name="Zeng Q."/>
            <person name="Zheng X."/>
            <person name="Stephens R."/>
            <person name="Nusbaum C."/>
            <person name="Birren B.W."/>
            <person name="Azadi P."/>
            <person name="Lempicki R.A."/>
            <person name="Cuomo C.A."/>
            <person name="Kovacs J.A."/>
        </authorList>
    </citation>
    <scope>NUCLEOTIDE SEQUENCE [LARGE SCALE GENOMIC DNA]</scope>
    <source>
        <strain evidence="3">RU7</strain>
    </source>
</reference>
<accession>A0A0W4ZD40</accession>
<feature type="region of interest" description="Disordered" evidence="1">
    <location>
        <begin position="281"/>
        <end position="326"/>
    </location>
</feature>
<feature type="region of interest" description="Disordered" evidence="1">
    <location>
        <begin position="197"/>
        <end position="219"/>
    </location>
</feature>
<proteinExistence type="predicted"/>
<feature type="compositionally biased region" description="Basic and acidic residues" evidence="1">
    <location>
        <begin position="250"/>
        <end position="266"/>
    </location>
</feature>
<comment type="caution">
    <text evidence="2">The sequence shown here is derived from an EMBL/GenBank/DDBJ whole genome shotgun (WGS) entry which is preliminary data.</text>
</comment>
<organism evidence="2 3">
    <name type="scientific">Pneumocystis jirovecii (strain RU7)</name>
    <name type="common">Human pneumocystis pneumonia agent</name>
    <dbReference type="NCBI Taxonomy" id="1408657"/>
    <lineage>
        <taxon>Eukaryota</taxon>
        <taxon>Fungi</taxon>
        <taxon>Dikarya</taxon>
        <taxon>Ascomycota</taxon>
        <taxon>Taphrinomycotina</taxon>
        <taxon>Pneumocystomycetes</taxon>
        <taxon>Pneumocystaceae</taxon>
        <taxon>Pneumocystis</taxon>
    </lineage>
</organism>
<dbReference type="GeneID" id="28942074"/>
<dbReference type="RefSeq" id="XP_018227960.1">
    <property type="nucleotide sequence ID" value="XM_018375819.1"/>
</dbReference>
<name>A0A0W4ZD40_PNEJ7</name>
<dbReference type="OrthoDB" id="5365092at2759"/>
<dbReference type="Proteomes" id="UP000053447">
    <property type="component" value="Unassembled WGS sequence"/>
</dbReference>
<keyword evidence="3" id="KW-1185">Reference proteome</keyword>
<evidence type="ECO:0000256" key="1">
    <source>
        <dbReference type="SAM" id="MobiDB-lite"/>
    </source>
</evidence>
<evidence type="ECO:0000313" key="2">
    <source>
        <dbReference type="EMBL" id="KTW26257.1"/>
    </source>
</evidence>
<sequence length="360" mass="38749">MSGLDVERDAIVLSTNDIWHDQGEKGINWGFLGFEKKNGEKQADMSVEGNEKQGKVGNTDRCRTVSQRAVPASAIIFHQAKKQFAALKLENKSSPISGVKTGTDVRIAVKPMGIEPMQGYPTFQNKIPILKISPSLNTVITPKYADGRVIRAKVPMKVTAHGGKTYAPDSPKKTGTNGAVIKVPRSSNLTGVRVKTTQSPLQQKHGLSQNVTSPSKGAVRTVNTPVTLRTKPCVSYVSSNVASSASSTHPKSETRAGAQKETEKKRTGAIKVISVNALNARQPKTVSTENVPNKPLRLAPSISRANPTRKTEQHSSSNIKSSPIKPFTSVTNLVSNEKFGKPVSFVASSVNQGNSYTKRI</sequence>
<evidence type="ECO:0000313" key="3">
    <source>
        <dbReference type="Proteomes" id="UP000053447"/>
    </source>
</evidence>
<feature type="compositionally biased region" description="Polar residues" evidence="1">
    <location>
        <begin position="281"/>
        <end position="291"/>
    </location>
</feature>
<dbReference type="EMBL" id="LFWA01000018">
    <property type="protein sequence ID" value="KTW26257.1"/>
    <property type="molecule type" value="Genomic_DNA"/>
</dbReference>
<dbReference type="AlphaFoldDB" id="A0A0W4ZD40"/>
<gene>
    <name evidence="2" type="ORF">T551_03556</name>
</gene>
<protein>
    <submittedName>
        <fullName evidence="2">Uncharacterized protein</fullName>
    </submittedName>
</protein>
<feature type="region of interest" description="Disordered" evidence="1">
    <location>
        <begin position="240"/>
        <end position="268"/>
    </location>
</feature>
<feature type="compositionally biased region" description="Low complexity" evidence="1">
    <location>
        <begin position="315"/>
        <end position="326"/>
    </location>
</feature>